<feature type="non-terminal residue" evidence="1">
    <location>
        <position position="1"/>
    </location>
</feature>
<protein>
    <submittedName>
        <fullName evidence="1">Uncharacterized protein</fullName>
    </submittedName>
</protein>
<name>A0A8T2WNG4_POPDE</name>
<feature type="non-terminal residue" evidence="1">
    <location>
        <position position="122"/>
    </location>
</feature>
<organism evidence="1 2">
    <name type="scientific">Populus deltoides</name>
    <name type="common">Eastern poplar</name>
    <name type="synonym">Eastern cottonwood</name>
    <dbReference type="NCBI Taxonomy" id="3696"/>
    <lineage>
        <taxon>Eukaryota</taxon>
        <taxon>Viridiplantae</taxon>
        <taxon>Streptophyta</taxon>
        <taxon>Embryophyta</taxon>
        <taxon>Tracheophyta</taxon>
        <taxon>Spermatophyta</taxon>
        <taxon>Magnoliopsida</taxon>
        <taxon>eudicotyledons</taxon>
        <taxon>Gunneridae</taxon>
        <taxon>Pentapetalae</taxon>
        <taxon>rosids</taxon>
        <taxon>fabids</taxon>
        <taxon>Malpighiales</taxon>
        <taxon>Salicaceae</taxon>
        <taxon>Saliceae</taxon>
        <taxon>Populus</taxon>
    </lineage>
</organism>
<evidence type="ECO:0000313" key="1">
    <source>
        <dbReference type="EMBL" id="KAH8482388.1"/>
    </source>
</evidence>
<accession>A0A8T2WNG4</accession>
<proteinExistence type="predicted"/>
<dbReference type="AlphaFoldDB" id="A0A8T2WNG4"/>
<evidence type="ECO:0000313" key="2">
    <source>
        <dbReference type="Proteomes" id="UP000807159"/>
    </source>
</evidence>
<reference evidence="1" key="1">
    <citation type="journal article" date="2021" name="J. Hered.">
        <title>Genome Assembly of Salicaceae Populus deltoides (Eastern Cottonwood) I-69 Based on Nanopore Sequencing and Hi-C Technologies.</title>
        <authorList>
            <person name="Bai S."/>
            <person name="Wu H."/>
            <person name="Zhang J."/>
            <person name="Pan Z."/>
            <person name="Zhao W."/>
            <person name="Li Z."/>
            <person name="Tong C."/>
        </authorList>
    </citation>
    <scope>NUCLEOTIDE SEQUENCE</scope>
    <source>
        <tissue evidence="1">Leaf</tissue>
    </source>
</reference>
<gene>
    <name evidence="1" type="ORF">H0E87_029723</name>
</gene>
<comment type="caution">
    <text evidence="1">The sequence shown here is derived from an EMBL/GenBank/DDBJ whole genome shotgun (WGS) entry which is preliminary data.</text>
</comment>
<dbReference type="Proteomes" id="UP000807159">
    <property type="component" value="Chromosome 18"/>
</dbReference>
<sequence length="122" mass="13535">KVDDAKRRGMVNMDADVVVQTSTMVVASSKVSTTMITHVDVSTIREQEGAGQGHPKLDCQYVALDTVQNKYLRAIIRDGRRQALNERRVDGVVRKLSPRQQPSMPTFISAFTILSDVAIYGK</sequence>
<dbReference type="EMBL" id="JACEGQ020000018">
    <property type="protein sequence ID" value="KAH8482388.1"/>
    <property type="molecule type" value="Genomic_DNA"/>
</dbReference>
<keyword evidence="2" id="KW-1185">Reference proteome</keyword>